<dbReference type="GO" id="GO:0016746">
    <property type="term" value="F:acyltransferase activity"/>
    <property type="evidence" value="ECO:0007669"/>
    <property type="project" value="UniProtKB-KW"/>
</dbReference>
<evidence type="ECO:0000313" key="2">
    <source>
        <dbReference type="EMBL" id="WAJ23255.1"/>
    </source>
</evidence>
<proteinExistence type="predicted"/>
<dbReference type="CDD" id="cd04301">
    <property type="entry name" value="NAT_SF"/>
    <property type="match status" value="1"/>
</dbReference>
<dbReference type="PANTHER" id="PTHR43415">
    <property type="entry name" value="SPERMIDINE N(1)-ACETYLTRANSFERASE"/>
    <property type="match status" value="1"/>
</dbReference>
<dbReference type="PROSITE" id="PS51186">
    <property type="entry name" value="GNAT"/>
    <property type="match status" value="1"/>
</dbReference>
<feature type="domain" description="N-acetyltransferase" evidence="1">
    <location>
        <begin position="16"/>
        <end position="182"/>
    </location>
</feature>
<reference evidence="2" key="1">
    <citation type="submission" date="2022-11" db="EMBL/GenBank/DDBJ databases">
        <title>Lacrimispora xylanolytica sy1, complete genome.</title>
        <authorList>
            <person name="Choi S."/>
        </authorList>
    </citation>
    <scope>NUCLEOTIDE SEQUENCE</scope>
    <source>
        <strain evidence="2">Sy1</strain>
    </source>
</reference>
<dbReference type="Proteomes" id="UP001163115">
    <property type="component" value="Chromosome"/>
</dbReference>
<sequence length="182" mass="20521">MRYKPKEVILKNGLPCIIKSPGPEDATAMLHLMSTASEETNFLSRYADEIDITIPQEQQFLQNCLRSKKDLMLCAMVHGHLVANAGITAIAPHQRYAHRASFGISIIRNYWGLGIGSHLMSSLINGAQEIGYEQLELEVVSENERGLALYTKFGFELYGTRKHGFKYRDGTYATEYLMMLSL</sequence>
<evidence type="ECO:0000313" key="3">
    <source>
        <dbReference type="Proteomes" id="UP001163115"/>
    </source>
</evidence>
<name>A0ABY7A9A0_9FIRM</name>
<gene>
    <name evidence="2" type="ORF">OW255_17055</name>
</gene>
<keyword evidence="2" id="KW-0808">Transferase</keyword>
<keyword evidence="3" id="KW-1185">Reference proteome</keyword>
<dbReference type="InterPro" id="IPR000182">
    <property type="entry name" value="GNAT_dom"/>
</dbReference>
<keyword evidence="2" id="KW-0012">Acyltransferase</keyword>
<dbReference type="Gene3D" id="3.40.630.30">
    <property type="match status" value="1"/>
</dbReference>
<evidence type="ECO:0000259" key="1">
    <source>
        <dbReference type="PROSITE" id="PS51186"/>
    </source>
</evidence>
<dbReference type="InterPro" id="IPR016181">
    <property type="entry name" value="Acyl_CoA_acyltransferase"/>
</dbReference>
<accession>A0ABY7A9A0</accession>
<organism evidence="2 3">
    <name type="scientific">Lacrimispora xylanolytica</name>
    <dbReference type="NCBI Taxonomy" id="29375"/>
    <lineage>
        <taxon>Bacteria</taxon>
        <taxon>Bacillati</taxon>
        <taxon>Bacillota</taxon>
        <taxon>Clostridia</taxon>
        <taxon>Lachnospirales</taxon>
        <taxon>Lachnospiraceae</taxon>
        <taxon>Lacrimispora</taxon>
    </lineage>
</organism>
<dbReference type="EMBL" id="CP113524">
    <property type="protein sequence ID" value="WAJ23255.1"/>
    <property type="molecule type" value="Genomic_DNA"/>
</dbReference>
<protein>
    <submittedName>
        <fullName evidence="2">GNAT family N-acetyltransferase</fullName>
        <ecNumber evidence="2">2.3.1.-</ecNumber>
    </submittedName>
</protein>
<dbReference type="SUPFAM" id="SSF55729">
    <property type="entry name" value="Acyl-CoA N-acyltransferases (Nat)"/>
    <property type="match status" value="1"/>
</dbReference>
<dbReference type="RefSeq" id="WP_024835091.1">
    <property type="nucleotide sequence ID" value="NZ_CP113524.1"/>
</dbReference>
<dbReference type="Pfam" id="PF00583">
    <property type="entry name" value="Acetyltransf_1"/>
    <property type="match status" value="1"/>
</dbReference>
<dbReference type="PANTHER" id="PTHR43415:SF3">
    <property type="entry name" value="GNAT-FAMILY ACETYLTRANSFERASE"/>
    <property type="match status" value="1"/>
</dbReference>
<dbReference type="EC" id="2.3.1.-" evidence="2"/>